<comment type="caution">
    <text evidence="8">The sequence shown here is derived from an EMBL/GenBank/DDBJ whole genome shotgun (WGS) entry which is preliminary data.</text>
</comment>
<gene>
    <name evidence="8" type="ORF">EEDITHA_LOCUS9909</name>
</gene>
<organism evidence="8 9">
    <name type="scientific">Euphydryas editha</name>
    <name type="common">Edith's checkerspot</name>
    <dbReference type="NCBI Taxonomy" id="104508"/>
    <lineage>
        <taxon>Eukaryota</taxon>
        <taxon>Metazoa</taxon>
        <taxon>Ecdysozoa</taxon>
        <taxon>Arthropoda</taxon>
        <taxon>Hexapoda</taxon>
        <taxon>Insecta</taxon>
        <taxon>Pterygota</taxon>
        <taxon>Neoptera</taxon>
        <taxon>Endopterygota</taxon>
        <taxon>Lepidoptera</taxon>
        <taxon>Glossata</taxon>
        <taxon>Ditrysia</taxon>
        <taxon>Papilionoidea</taxon>
        <taxon>Nymphalidae</taxon>
        <taxon>Nymphalinae</taxon>
        <taxon>Euphydryas</taxon>
    </lineage>
</organism>
<dbReference type="Gene3D" id="1.20.5.370">
    <property type="match status" value="1"/>
</dbReference>
<comment type="similarity">
    <text evidence="6">Belongs to the XRCC4-XLF family. XRCC4 subfamily.</text>
</comment>
<dbReference type="SUPFAM" id="SSF50809">
    <property type="entry name" value="XRCC4, N-terminal domain"/>
    <property type="match status" value="1"/>
</dbReference>
<dbReference type="InterPro" id="IPR053961">
    <property type="entry name" value="XRCC4_N"/>
</dbReference>
<proteinExistence type="inferred from homology"/>
<dbReference type="Pfam" id="PF06632">
    <property type="entry name" value="XRCC4"/>
    <property type="match status" value="1"/>
</dbReference>
<comment type="subcellular location">
    <subcellularLocation>
        <location evidence="1">Nucleus</location>
    </subcellularLocation>
</comment>
<dbReference type="InterPro" id="IPR009089">
    <property type="entry name" value="XRCC4_N_sf"/>
</dbReference>
<reference evidence="8" key="1">
    <citation type="submission" date="2022-03" db="EMBL/GenBank/DDBJ databases">
        <authorList>
            <person name="Tunstrom K."/>
        </authorList>
    </citation>
    <scope>NUCLEOTIDE SEQUENCE</scope>
</reference>
<accession>A0AAU9U9B7</accession>
<evidence type="ECO:0000256" key="4">
    <source>
        <dbReference type="ARBA" id="ARBA00023204"/>
    </source>
</evidence>
<evidence type="ECO:0000259" key="7">
    <source>
        <dbReference type="Pfam" id="PF06632"/>
    </source>
</evidence>
<dbReference type="InterPro" id="IPR038051">
    <property type="entry name" value="XRCC4-like_N_sf"/>
</dbReference>
<protein>
    <recommendedName>
        <fullName evidence="7">XRCC4 N-terminal domain-containing protein</fullName>
    </recommendedName>
</protein>
<dbReference type="Gene3D" id="2.170.210.10">
    <property type="entry name" value="DNA double-strand break repair and VJ recombination XRCC4, N-terminal"/>
    <property type="match status" value="1"/>
</dbReference>
<keyword evidence="3" id="KW-0233">DNA recombination</keyword>
<dbReference type="GO" id="GO:0032807">
    <property type="term" value="C:DNA ligase IV complex"/>
    <property type="evidence" value="ECO:0007669"/>
    <property type="project" value="TreeGrafter"/>
</dbReference>
<dbReference type="PANTHER" id="PTHR28559">
    <property type="entry name" value="DNA REPAIR PROTEIN XRCC4"/>
    <property type="match status" value="1"/>
</dbReference>
<sequence>MELEDAITVTKINSNIGEIYLLIGWQSRSFEIFIYHNDSVWKGKFSANRLTGFSKNLLMPENEYLANIKQCLSDYKEDYLYELKNDFFYWKRKLDKDSIIIEGFLPVNIQTSPNISRIDLIDILLALNRHLCNKVSYFKNKYENIQNEYEKCLKDTEEFINLKVDMEKTLSKKFLNLLNLKKDEVVMLHNAESSHKML</sequence>
<evidence type="ECO:0000256" key="1">
    <source>
        <dbReference type="ARBA" id="ARBA00004123"/>
    </source>
</evidence>
<name>A0AAU9U9B7_EUPED</name>
<dbReference type="GO" id="GO:0005958">
    <property type="term" value="C:DNA-dependent protein kinase-DNA ligase 4 complex"/>
    <property type="evidence" value="ECO:0007669"/>
    <property type="project" value="TreeGrafter"/>
</dbReference>
<evidence type="ECO:0000256" key="2">
    <source>
        <dbReference type="ARBA" id="ARBA00022763"/>
    </source>
</evidence>
<dbReference type="PANTHER" id="PTHR28559:SF1">
    <property type="entry name" value="DNA REPAIR PROTEIN XRCC4"/>
    <property type="match status" value="1"/>
</dbReference>
<keyword evidence="2" id="KW-0227">DNA damage</keyword>
<keyword evidence="5" id="KW-0539">Nucleus</keyword>
<keyword evidence="9" id="KW-1185">Reference proteome</keyword>
<dbReference type="InterPro" id="IPR014751">
    <property type="entry name" value="XRCC4-like_C"/>
</dbReference>
<keyword evidence="4" id="KW-0234">DNA repair</keyword>
<evidence type="ECO:0000256" key="5">
    <source>
        <dbReference type="ARBA" id="ARBA00023242"/>
    </source>
</evidence>
<dbReference type="Proteomes" id="UP001153954">
    <property type="component" value="Unassembled WGS sequence"/>
</dbReference>
<feature type="domain" description="XRCC4 N-terminal" evidence="7">
    <location>
        <begin position="19"/>
        <end position="97"/>
    </location>
</feature>
<dbReference type="GO" id="GO:0010165">
    <property type="term" value="P:response to X-ray"/>
    <property type="evidence" value="ECO:0007669"/>
    <property type="project" value="TreeGrafter"/>
</dbReference>
<dbReference type="SUPFAM" id="SSF58022">
    <property type="entry name" value="XRCC4, C-terminal oligomerization domain"/>
    <property type="match status" value="1"/>
</dbReference>
<dbReference type="InterPro" id="IPR010585">
    <property type="entry name" value="DNA_repair_prot_XRCC4"/>
</dbReference>
<evidence type="ECO:0000313" key="9">
    <source>
        <dbReference type="Proteomes" id="UP001153954"/>
    </source>
</evidence>
<dbReference type="GO" id="GO:0006303">
    <property type="term" value="P:double-strand break repair via nonhomologous end joining"/>
    <property type="evidence" value="ECO:0007669"/>
    <property type="project" value="TreeGrafter"/>
</dbReference>
<dbReference type="GO" id="GO:0006310">
    <property type="term" value="P:DNA recombination"/>
    <property type="evidence" value="ECO:0007669"/>
    <property type="project" value="UniProtKB-KW"/>
</dbReference>
<evidence type="ECO:0000256" key="3">
    <source>
        <dbReference type="ARBA" id="ARBA00023172"/>
    </source>
</evidence>
<dbReference type="AlphaFoldDB" id="A0AAU9U9B7"/>
<dbReference type="GO" id="GO:0003677">
    <property type="term" value="F:DNA binding"/>
    <property type="evidence" value="ECO:0007669"/>
    <property type="project" value="InterPro"/>
</dbReference>
<evidence type="ECO:0000313" key="8">
    <source>
        <dbReference type="EMBL" id="CAH2094335.1"/>
    </source>
</evidence>
<evidence type="ECO:0000256" key="6">
    <source>
        <dbReference type="ARBA" id="ARBA00025728"/>
    </source>
</evidence>
<dbReference type="EMBL" id="CAKOGL010000014">
    <property type="protein sequence ID" value="CAH2094335.1"/>
    <property type="molecule type" value="Genomic_DNA"/>
</dbReference>